<dbReference type="InterPro" id="IPR003615">
    <property type="entry name" value="HNH_nuc"/>
</dbReference>
<dbReference type="GO" id="GO:0004519">
    <property type="term" value="F:endonuclease activity"/>
    <property type="evidence" value="ECO:0007669"/>
    <property type="project" value="UniProtKB-KW"/>
</dbReference>
<dbReference type="EMBL" id="JBHSQN010000011">
    <property type="protein sequence ID" value="MFC6012692.1"/>
    <property type="molecule type" value="Genomic_DNA"/>
</dbReference>
<sequence length="586" mass="65895">MLIKCADCDTMFDPRPTGRGPSRQRCEEHVKLRKAELIRARDALNRAEKWGVETELVIAREVFERDGWICHLCGDPIPEPLRTTRVLGGKHDPLSPAVDHVIPLSRGGPHTMENCRAAHWTCNARKFNIERAETSAELPADRPAPRISVGGDECKLDGCPRPVAGRGLCQAHLRRLKKYGDPNKVKCGCGCGELLTVAASVTVAVVYLDGHGVATGAAVSPAVKLRKGLVPQPVSERGKTLYGLTGDCQVWTGSKNEMGYGRMYVRVPGQKRKGRVMQVHRLAYELANGEDSALNLTIDHLCGVPLCCNPRHLEAVTIGENLRRAAMVILACPKGHPYDDENTDYSSDGHRRCRQCNTDVYHLEMLGHEFVADRENVSDQRRRCLICRQTKESTPQFCPQGHEYTPENKRIGSDGKRYCQQCIWDRTHIPDYGHSFVPDPDGPVKKRRCLTCRKLNPPPTHCVNGHKFTKATTEYTAKGWRNCVLCRLNADHIPKHGHEYVIDTSNPTTVRRCRVCFLAKHAASRFCPYGHEFTPENTRLKNGWRNCRTCERNRGHRKLFNHDFVIDPRSGKQPRCLTCAQARSAR</sequence>
<proteinExistence type="predicted"/>
<dbReference type="Pfam" id="PF01844">
    <property type="entry name" value="HNH"/>
    <property type="match status" value="1"/>
</dbReference>
<evidence type="ECO:0000259" key="1">
    <source>
        <dbReference type="SMART" id="SM00507"/>
    </source>
</evidence>
<dbReference type="InterPro" id="IPR002711">
    <property type="entry name" value="HNH"/>
</dbReference>
<dbReference type="SMART" id="SM00507">
    <property type="entry name" value="HNHc"/>
    <property type="match status" value="2"/>
</dbReference>
<protein>
    <submittedName>
        <fullName evidence="2">HNH endonuclease</fullName>
    </submittedName>
</protein>
<dbReference type="CDD" id="cd00085">
    <property type="entry name" value="HNHc"/>
    <property type="match status" value="1"/>
</dbReference>
<dbReference type="Pfam" id="PF13392">
    <property type="entry name" value="HNH_3"/>
    <property type="match status" value="1"/>
</dbReference>
<keyword evidence="2" id="KW-0540">Nuclease</keyword>
<gene>
    <name evidence="2" type="ORF">ACFP3H_16670</name>
</gene>
<dbReference type="SUPFAM" id="SSF54060">
    <property type="entry name" value="His-Me finger endonucleases"/>
    <property type="match status" value="1"/>
</dbReference>
<dbReference type="RefSeq" id="WP_378606728.1">
    <property type="nucleotide sequence ID" value="NZ_JBHSQN010000011.1"/>
</dbReference>
<dbReference type="Proteomes" id="UP001596223">
    <property type="component" value="Unassembled WGS sequence"/>
</dbReference>
<feature type="domain" description="HNH nuclease" evidence="1">
    <location>
        <begin position="273"/>
        <end position="322"/>
    </location>
</feature>
<dbReference type="Gene3D" id="1.10.30.50">
    <property type="match status" value="1"/>
</dbReference>
<evidence type="ECO:0000313" key="2">
    <source>
        <dbReference type="EMBL" id="MFC6012692.1"/>
    </source>
</evidence>
<comment type="caution">
    <text evidence="2">The sequence shown here is derived from an EMBL/GenBank/DDBJ whole genome shotgun (WGS) entry which is preliminary data.</text>
</comment>
<keyword evidence="2" id="KW-0378">Hydrolase</keyword>
<organism evidence="2 3">
    <name type="scientific">Nocardia lasii</name>
    <dbReference type="NCBI Taxonomy" id="1616107"/>
    <lineage>
        <taxon>Bacteria</taxon>
        <taxon>Bacillati</taxon>
        <taxon>Actinomycetota</taxon>
        <taxon>Actinomycetes</taxon>
        <taxon>Mycobacteriales</taxon>
        <taxon>Nocardiaceae</taxon>
        <taxon>Nocardia</taxon>
    </lineage>
</organism>
<keyword evidence="3" id="KW-1185">Reference proteome</keyword>
<feature type="domain" description="HNH nuclease" evidence="1">
    <location>
        <begin position="57"/>
        <end position="124"/>
    </location>
</feature>
<reference evidence="3" key="1">
    <citation type="journal article" date="2019" name="Int. J. Syst. Evol. Microbiol.">
        <title>The Global Catalogue of Microorganisms (GCM) 10K type strain sequencing project: providing services to taxonomists for standard genome sequencing and annotation.</title>
        <authorList>
            <consortium name="The Broad Institute Genomics Platform"/>
            <consortium name="The Broad Institute Genome Sequencing Center for Infectious Disease"/>
            <person name="Wu L."/>
            <person name="Ma J."/>
        </authorList>
    </citation>
    <scope>NUCLEOTIDE SEQUENCE [LARGE SCALE GENOMIC DNA]</scope>
    <source>
        <strain evidence="3">CCUG 36956</strain>
    </source>
</reference>
<dbReference type="Gene3D" id="3.90.75.20">
    <property type="match status" value="1"/>
</dbReference>
<evidence type="ECO:0000313" key="3">
    <source>
        <dbReference type="Proteomes" id="UP001596223"/>
    </source>
</evidence>
<name>A0ABW1JTA8_9NOCA</name>
<keyword evidence="2" id="KW-0255">Endonuclease</keyword>
<dbReference type="InterPro" id="IPR044925">
    <property type="entry name" value="His-Me_finger_sf"/>
</dbReference>
<accession>A0ABW1JTA8</accession>